<evidence type="ECO:0000256" key="1">
    <source>
        <dbReference type="ARBA" id="ARBA00001917"/>
    </source>
</evidence>
<keyword evidence="4" id="KW-0288">FMN</keyword>
<proteinExistence type="inferred from homology"/>
<organism evidence="7 8">
    <name type="scientific">Paraburkholderia tuberum</name>
    <dbReference type="NCBI Taxonomy" id="157910"/>
    <lineage>
        <taxon>Bacteria</taxon>
        <taxon>Pseudomonadati</taxon>
        <taxon>Pseudomonadota</taxon>
        <taxon>Betaproteobacteria</taxon>
        <taxon>Burkholderiales</taxon>
        <taxon>Burkholderiaceae</taxon>
        <taxon>Paraburkholderia</taxon>
    </lineage>
</organism>
<keyword evidence="8" id="KW-1185">Reference proteome</keyword>
<dbReference type="RefSeq" id="WP_026226497.1">
    <property type="nucleotide sequence ID" value="NZ_FNKX01000002.1"/>
</dbReference>
<feature type="domain" description="Nitroreductase" evidence="6">
    <location>
        <begin position="12"/>
        <end position="200"/>
    </location>
</feature>
<dbReference type="PANTHER" id="PTHR43673:SF2">
    <property type="entry name" value="NITROREDUCTASE"/>
    <property type="match status" value="1"/>
</dbReference>
<dbReference type="EMBL" id="FNKX01000002">
    <property type="protein sequence ID" value="SDR44897.1"/>
    <property type="molecule type" value="Genomic_DNA"/>
</dbReference>
<name>A0A1H1J4G0_9BURK</name>
<dbReference type="Pfam" id="PF00881">
    <property type="entry name" value="Nitroreductase"/>
    <property type="match status" value="1"/>
</dbReference>
<comment type="similarity">
    <text evidence="2">Belongs to the nitroreductase family.</text>
</comment>
<reference evidence="8" key="1">
    <citation type="submission" date="2016-10" db="EMBL/GenBank/DDBJ databases">
        <authorList>
            <person name="Varghese N."/>
            <person name="Submissions S."/>
        </authorList>
    </citation>
    <scope>NUCLEOTIDE SEQUENCE [LARGE SCALE GENOMIC DNA]</scope>
    <source>
        <strain evidence="8">DUS833</strain>
    </source>
</reference>
<dbReference type="InterPro" id="IPR029479">
    <property type="entry name" value="Nitroreductase"/>
</dbReference>
<dbReference type="PANTHER" id="PTHR43673">
    <property type="entry name" value="NAD(P)H NITROREDUCTASE YDGI-RELATED"/>
    <property type="match status" value="1"/>
</dbReference>
<evidence type="ECO:0000313" key="8">
    <source>
        <dbReference type="Proteomes" id="UP000199365"/>
    </source>
</evidence>
<dbReference type="AlphaFoldDB" id="A0A1H1J4G0"/>
<sequence length="225" mass="24917">MTRPPNTLNDLISRRHTCRAFLPIPVARSTIESILEAAQRTPSWGNVQPWQVTIVSGDAADTFREAYTRFAQKNEPIAPDFEFPQSYEGVLKDRRRECGWRLYESVGVKKGDREGSARQTLENFRFFGAPHVAIITTHRCLGTYGAVDAGAYLANFILAAQDLGVASAPQAALASYPQFIRSHLGISDDRNVVAGISFGYEDTAHAANNFRTGRAPLDEVVTWID</sequence>
<dbReference type="Gene3D" id="3.40.109.10">
    <property type="entry name" value="NADH Oxidase"/>
    <property type="match status" value="1"/>
</dbReference>
<evidence type="ECO:0000313" key="7">
    <source>
        <dbReference type="EMBL" id="SDR44897.1"/>
    </source>
</evidence>
<accession>A0A1H1J4G0</accession>
<dbReference type="SUPFAM" id="SSF55469">
    <property type="entry name" value="FMN-dependent nitroreductase-like"/>
    <property type="match status" value="1"/>
</dbReference>
<evidence type="ECO:0000256" key="3">
    <source>
        <dbReference type="ARBA" id="ARBA00022630"/>
    </source>
</evidence>
<keyword evidence="5" id="KW-0560">Oxidoreductase</keyword>
<gene>
    <name evidence="7" type="ORF">SAMN05445850_4165</name>
</gene>
<protein>
    <submittedName>
        <fullName evidence="7">Nitroreductase</fullName>
    </submittedName>
</protein>
<evidence type="ECO:0000256" key="2">
    <source>
        <dbReference type="ARBA" id="ARBA00007118"/>
    </source>
</evidence>
<comment type="cofactor">
    <cofactor evidence="1">
        <name>FMN</name>
        <dbReference type="ChEBI" id="CHEBI:58210"/>
    </cofactor>
</comment>
<evidence type="ECO:0000256" key="5">
    <source>
        <dbReference type="ARBA" id="ARBA00023002"/>
    </source>
</evidence>
<dbReference type="Proteomes" id="UP000199365">
    <property type="component" value="Unassembled WGS sequence"/>
</dbReference>
<dbReference type="CDD" id="cd02136">
    <property type="entry name" value="PnbA_NfnB-like"/>
    <property type="match status" value="1"/>
</dbReference>
<dbReference type="STRING" id="157910.SAMN05445850_4165"/>
<keyword evidence="3" id="KW-0285">Flavoprotein</keyword>
<dbReference type="InterPro" id="IPR000415">
    <property type="entry name" value="Nitroreductase-like"/>
</dbReference>
<evidence type="ECO:0000259" key="6">
    <source>
        <dbReference type="Pfam" id="PF00881"/>
    </source>
</evidence>
<dbReference type="GO" id="GO:0016491">
    <property type="term" value="F:oxidoreductase activity"/>
    <property type="evidence" value="ECO:0007669"/>
    <property type="project" value="UniProtKB-KW"/>
</dbReference>
<evidence type="ECO:0000256" key="4">
    <source>
        <dbReference type="ARBA" id="ARBA00022643"/>
    </source>
</evidence>
<dbReference type="OrthoDB" id="9773807at2"/>